<feature type="chain" id="PRO_5005574967" description="Vitellogenin domain-containing protein" evidence="1">
    <location>
        <begin position="24"/>
        <end position="865"/>
    </location>
</feature>
<evidence type="ECO:0000313" key="3">
    <source>
        <dbReference type="Proteomes" id="UP000053825"/>
    </source>
</evidence>
<feature type="signal peptide" evidence="1">
    <location>
        <begin position="1"/>
        <end position="23"/>
    </location>
</feature>
<dbReference type="PANTHER" id="PTHR47890">
    <property type="entry name" value="LD24308P"/>
    <property type="match status" value="1"/>
</dbReference>
<dbReference type="Pfam" id="PF16061">
    <property type="entry name" value="DUF4803"/>
    <property type="match status" value="1"/>
</dbReference>
<name>A0A0L7QYV8_9HYME</name>
<dbReference type="InterPro" id="IPR032062">
    <property type="entry name" value="DUF4803"/>
</dbReference>
<protein>
    <recommendedName>
        <fullName evidence="4">Vitellogenin domain-containing protein</fullName>
    </recommendedName>
</protein>
<proteinExistence type="predicted"/>
<organism evidence="2 3">
    <name type="scientific">Habropoda laboriosa</name>
    <dbReference type="NCBI Taxonomy" id="597456"/>
    <lineage>
        <taxon>Eukaryota</taxon>
        <taxon>Metazoa</taxon>
        <taxon>Ecdysozoa</taxon>
        <taxon>Arthropoda</taxon>
        <taxon>Hexapoda</taxon>
        <taxon>Insecta</taxon>
        <taxon>Pterygota</taxon>
        <taxon>Neoptera</taxon>
        <taxon>Endopterygota</taxon>
        <taxon>Hymenoptera</taxon>
        <taxon>Apocrita</taxon>
        <taxon>Aculeata</taxon>
        <taxon>Apoidea</taxon>
        <taxon>Anthophila</taxon>
        <taxon>Apidae</taxon>
        <taxon>Habropoda</taxon>
    </lineage>
</organism>
<dbReference type="AlphaFoldDB" id="A0A0L7QYV8"/>
<gene>
    <name evidence="2" type="ORF">WH47_01144</name>
</gene>
<evidence type="ECO:0008006" key="4">
    <source>
        <dbReference type="Google" id="ProtNLM"/>
    </source>
</evidence>
<sequence>MTVISRKSIFICLLFSLQQCANGFKIGYVDIKDLVKFGYDIAIEASETWNLINTNPESDNSLPILSRMEKEIKSRIVRVSDKIDSFQEQMDVHLDAIVAKLLNDIPLREKLDRKIQMLEQFVGQINDLYNMFVLYSKAINRYEKYTLEDFAKTCVSSRSGALPDILKSIHRLFVPSADEVLSRSILILLANQMHVSNYLKNHTYTISHTFQFYTPVYRTNIMKSPNILICLLFLSTICGTRGIRYDVTVIDGMRNKLLQLEESLENDLFNKNMFQGREQEKYLWLINNFKKFGDELEKRIPTSGYEYLNSLNNVPLWVLTEHELREIESLYKLFRLLQRDIIDRGDDLDLPKLTDFLSTMLQHPNASIVHALDRIGKAIVQERLFVSAYQEASSQICNENQSLQQLLYNLYSTVTLAEIKGYSVIQFSYKLLRLYTPGANFTEEMKIVKQQYVTRTLETIRAVKTAMAFTPRQVWKCDPKEHKLDETYTKLTELFQGYIVNEVDLNGKSTCRENCGYYEYTKVHGCYQNQFCDQQRRCKGRVLKCEYIDSDMWICPASQNSDRRYEYIQYKNGNTFGQKNTCKNPTIKVNSWWRWLFWHCSYCFCYCDDSHANSDRYFSLRKVMSDVANNKVVTGIRFKKVNQIIHMQIQQGELMSRGNINESTIEWKPVDAFNILDSNVTNSVDYHTLSWEKRGLDLDDYVLDGKFLLTGVKFRTLGSRLNLEVRMTPFNFTTGKLLEPTEKSFWISHDKTDRYELAFPNADIPTRSPLLTLPDSKEDNYINFTPSSRKADAAQNTIPFVDIQPVELKPPVAIAGVGVFHKGRTGSGGYVALRLITYDYSPHLQVNVTPTIETVVGALSAPDAV</sequence>
<evidence type="ECO:0000313" key="2">
    <source>
        <dbReference type="EMBL" id="KOC63814.1"/>
    </source>
</evidence>
<dbReference type="Proteomes" id="UP000053825">
    <property type="component" value="Unassembled WGS sequence"/>
</dbReference>
<keyword evidence="1" id="KW-0732">Signal</keyword>
<dbReference type="STRING" id="597456.A0A0L7QYV8"/>
<dbReference type="EMBL" id="KQ414685">
    <property type="protein sequence ID" value="KOC63814.1"/>
    <property type="molecule type" value="Genomic_DNA"/>
</dbReference>
<keyword evidence="3" id="KW-1185">Reference proteome</keyword>
<dbReference type="PANTHER" id="PTHR47890:SF1">
    <property type="entry name" value="LD24308P"/>
    <property type="match status" value="1"/>
</dbReference>
<reference evidence="2 3" key="1">
    <citation type="submission" date="2015-07" db="EMBL/GenBank/DDBJ databases">
        <title>The genome of Habropoda laboriosa.</title>
        <authorList>
            <person name="Pan H."/>
            <person name="Kapheim K."/>
        </authorList>
    </citation>
    <scope>NUCLEOTIDE SEQUENCE [LARGE SCALE GENOMIC DNA]</scope>
    <source>
        <strain evidence="2">0110345459</strain>
    </source>
</reference>
<accession>A0A0L7QYV8</accession>
<evidence type="ECO:0000256" key="1">
    <source>
        <dbReference type="SAM" id="SignalP"/>
    </source>
</evidence>